<dbReference type="Pfam" id="PF00096">
    <property type="entry name" value="zf-C2H2"/>
    <property type="match status" value="4"/>
</dbReference>
<proteinExistence type="inferred from homology"/>
<dbReference type="GO" id="GO:0005634">
    <property type="term" value="C:nucleus"/>
    <property type="evidence" value="ECO:0007669"/>
    <property type="project" value="UniProtKB-SubCell"/>
</dbReference>
<dbReference type="SUPFAM" id="SSF47113">
    <property type="entry name" value="Histone-fold"/>
    <property type="match status" value="1"/>
</dbReference>
<keyword evidence="2 12" id="KW-0479">Metal-binding</keyword>
<dbReference type="InterPro" id="IPR003195">
    <property type="entry name" value="TFIID_TAF13"/>
</dbReference>
<evidence type="ECO:0000256" key="13">
    <source>
        <dbReference type="SAM" id="MobiDB-lite"/>
    </source>
</evidence>
<feature type="domain" description="ZAD" evidence="15">
    <location>
        <begin position="336"/>
        <end position="412"/>
    </location>
</feature>
<dbReference type="InterPro" id="IPR012934">
    <property type="entry name" value="Znf_AD"/>
</dbReference>
<dbReference type="GO" id="GO:0008270">
    <property type="term" value="F:zinc ion binding"/>
    <property type="evidence" value="ECO:0007669"/>
    <property type="project" value="UniProtKB-UniRule"/>
</dbReference>
<feature type="domain" description="C2H2-type" evidence="14">
    <location>
        <begin position="572"/>
        <end position="600"/>
    </location>
</feature>
<accession>A0A182QC96</accession>
<sequence>MANLRDISSKKSTRPTINVAIHPNPGTPPTGTTGSGSGGSGSYDGGEYKSIFFNEIAQIMRGYGDCEKPLRESVILVEKIVLQQLRGIMQEAIDHAMSRPNSPTLSRRDFEYIMRKNPVRVARLQKYFRDMALMKKRLKDLCGGRYSHLNLGASSETSDDDSDREVPERYDEEKMRRLFRADRISQILSGRQYEEYIGARRASFMHRNTEIMKSRMRLWLNIPEDVNITQSCLLTLAYLAHETIAVLVDFCILTRLNSSNRNVDPYSRVTPSGKSYNMLHACPEVSQGRGLDGVKPITPQEITEAMRRHRQMAMRSSGRFRNALNFKPPYLAIAERMCRLCLGEELDSMYGTLVPLNGDDDIIKAIEETTSIEVILDVTVNYFICAVCKDALIKCYEFRERCLTNDTIFRQKFTRALTSVAQAELSEFVTINVVGNPCGVPLREPLQSSIETDAFIEECLVEAVDDNDCDDTDVLYEPLLDETVEKADSGSSNGGGSSNERKKRQKREENAKNKLPCAVCGKMIARNNINQHLLTHDPNRPKVFCSYCGKSFKDPRRMQLHINSNHTLEKKYPCDLCNKVYLRPTSLKDHKLAKHTDDKRYECSECGTSFTSWAQRWHHFKKEHTTVKPYACPYCEWAFKFKGDLTLHIRKHTGEKPFKCDICGKAFNKSYNVVIHKKSHRNLLQADGTMELSSTETTT</sequence>
<keyword evidence="6" id="KW-0805">Transcription regulation</keyword>
<dbReference type="FunFam" id="3.30.160.60:FF:000072">
    <property type="entry name" value="zinc finger protein 143 isoform X1"/>
    <property type="match status" value="1"/>
</dbReference>
<dbReference type="Gene3D" id="3.40.1800.20">
    <property type="match status" value="1"/>
</dbReference>
<dbReference type="SUPFAM" id="SSF57716">
    <property type="entry name" value="Glucocorticoid receptor-like (DNA-binding domain)"/>
    <property type="match status" value="1"/>
</dbReference>
<dbReference type="FunFam" id="3.30.160.60:FF:000029">
    <property type="entry name" value="GLI family zinc finger 4"/>
    <property type="match status" value="1"/>
</dbReference>
<keyword evidence="17" id="KW-1185">Reference proteome</keyword>
<evidence type="ECO:0000259" key="15">
    <source>
        <dbReference type="PROSITE" id="PS51915"/>
    </source>
</evidence>
<dbReference type="GO" id="GO:0006366">
    <property type="term" value="P:transcription by RNA polymerase II"/>
    <property type="evidence" value="ECO:0007669"/>
    <property type="project" value="InterPro"/>
</dbReference>
<dbReference type="Gene3D" id="1.10.20.10">
    <property type="entry name" value="Histone, subunit A"/>
    <property type="match status" value="1"/>
</dbReference>
<feature type="binding site" evidence="12">
    <location>
        <position position="385"/>
    </location>
    <ligand>
        <name>Zn(2+)</name>
        <dbReference type="ChEBI" id="CHEBI:29105"/>
    </ligand>
</feature>
<keyword evidence="5 12" id="KW-0862">Zinc</keyword>
<evidence type="ECO:0000313" key="16">
    <source>
        <dbReference type="EnsemblMetazoa" id="AFAF007287-PA"/>
    </source>
</evidence>
<dbReference type="GO" id="GO:0046982">
    <property type="term" value="F:protein heterodimerization activity"/>
    <property type="evidence" value="ECO:0007669"/>
    <property type="project" value="InterPro"/>
</dbReference>
<keyword evidence="8" id="KW-0804">Transcription</keyword>
<feature type="binding site" evidence="12">
    <location>
        <position position="338"/>
    </location>
    <ligand>
        <name>Zn(2+)</name>
        <dbReference type="ChEBI" id="CHEBI:29105"/>
    </ligand>
</feature>
<evidence type="ECO:0000256" key="11">
    <source>
        <dbReference type="PROSITE-ProRule" id="PRU00042"/>
    </source>
</evidence>
<feature type="domain" description="C2H2-type" evidence="14">
    <location>
        <begin position="601"/>
        <end position="629"/>
    </location>
</feature>
<dbReference type="PROSITE" id="PS50157">
    <property type="entry name" value="ZINC_FINGER_C2H2_2"/>
    <property type="match status" value="5"/>
</dbReference>
<evidence type="ECO:0000256" key="4">
    <source>
        <dbReference type="ARBA" id="ARBA00022771"/>
    </source>
</evidence>
<feature type="domain" description="C2H2-type" evidence="14">
    <location>
        <begin position="630"/>
        <end position="657"/>
    </location>
</feature>
<dbReference type="GO" id="GO:0000124">
    <property type="term" value="C:SAGA complex"/>
    <property type="evidence" value="ECO:0007669"/>
    <property type="project" value="UniProtKB-ARBA"/>
</dbReference>
<dbReference type="PANTHER" id="PTHR24379">
    <property type="entry name" value="KRAB AND ZINC FINGER DOMAIN-CONTAINING"/>
    <property type="match status" value="1"/>
</dbReference>
<evidence type="ECO:0000256" key="10">
    <source>
        <dbReference type="ARBA" id="ARBA00061274"/>
    </source>
</evidence>
<evidence type="ECO:0000256" key="7">
    <source>
        <dbReference type="ARBA" id="ARBA00023159"/>
    </source>
</evidence>
<feature type="domain" description="C2H2-type" evidence="14">
    <location>
        <begin position="543"/>
        <end position="571"/>
    </location>
</feature>
<evidence type="ECO:0000256" key="8">
    <source>
        <dbReference type="ARBA" id="ARBA00023163"/>
    </source>
</evidence>
<organism evidence="16 17">
    <name type="scientific">Anopheles farauti</name>
    <dbReference type="NCBI Taxonomy" id="69004"/>
    <lineage>
        <taxon>Eukaryota</taxon>
        <taxon>Metazoa</taxon>
        <taxon>Ecdysozoa</taxon>
        <taxon>Arthropoda</taxon>
        <taxon>Hexapoda</taxon>
        <taxon>Insecta</taxon>
        <taxon>Pterygota</taxon>
        <taxon>Neoptera</taxon>
        <taxon>Endopterygota</taxon>
        <taxon>Diptera</taxon>
        <taxon>Nematocera</taxon>
        <taxon>Culicoidea</taxon>
        <taxon>Culicidae</taxon>
        <taxon>Anophelinae</taxon>
        <taxon>Anopheles</taxon>
    </lineage>
</organism>
<dbReference type="GO" id="GO:0006357">
    <property type="term" value="P:regulation of transcription by RNA polymerase II"/>
    <property type="evidence" value="ECO:0007669"/>
    <property type="project" value="UniProtKB-ARBA"/>
</dbReference>
<reference evidence="16" key="2">
    <citation type="submission" date="2020-05" db="UniProtKB">
        <authorList>
            <consortium name="EnsemblMetazoa"/>
        </authorList>
    </citation>
    <scope>IDENTIFICATION</scope>
    <source>
        <strain evidence="16">FAR1</strain>
    </source>
</reference>
<reference evidence="17" key="1">
    <citation type="submission" date="2014-01" db="EMBL/GenBank/DDBJ databases">
        <title>The Genome Sequence of Anopheles farauti FAR1 (V2).</title>
        <authorList>
            <consortium name="The Broad Institute Genomics Platform"/>
            <person name="Neafsey D.E."/>
            <person name="Besansky N."/>
            <person name="Howell P."/>
            <person name="Walton C."/>
            <person name="Young S.K."/>
            <person name="Zeng Q."/>
            <person name="Gargeya S."/>
            <person name="Fitzgerald M."/>
            <person name="Haas B."/>
            <person name="Abouelleil A."/>
            <person name="Allen A.W."/>
            <person name="Alvarado L."/>
            <person name="Arachchi H.M."/>
            <person name="Berlin A.M."/>
            <person name="Chapman S.B."/>
            <person name="Gainer-Dewar J."/>
            <person name="Goldberg J."/>
            <person name="Griggs A."/>
            <person name="Gujja S."/>
            <person name="Hansen M."/>
            <person name="Howarth C."/>
            <person name="Imamovic A."/>
            <person name="Ireland A."/>
            <person name="Larimer J."/>
            <person name="McCowan C."/>
            <person name="Murphy C."/>
            <person name="Pearson M."/>
            <person name="Poon T.W."/>
            <person name="Priest M."/>
            <person name="Roberts A."/>
            <person name="Saif S."/>
            <person name="Shea T."/>
            <person name="Sisk P."/>
            <person name="Sykes S."/>
            <person name="Wortman J."/>
            <person name="Nusbaum C."/>
            <person name="Birren B."/>
        </authorList>
    </citation>
    <scope>NUCLEOTIDE SEQUENCE [LARGE SCALE GENOMIC DNA]</scope>
    <source>
        <strain evidence="17">FAR1</strain>
    </source>
</reference>
<dbReference type="VEuPathDB" id="VectorBase:AFAF007287"/>
<dbReference type="Gene3D" id="3.30.160.60">
    <property type="entry name" value="Classic Zinc Finger"/>
    <property type="match status" value="4"/>
</dbReference>
<dbReference type="Proteomes" id="UP000075886">
    <property type="component" value="Unassembled WGS sequence"/>
</dbReference>
<keyword evidence="9" id="KW-0539">Nucleus</keyword>
<keyword evidence="3" id="KW-0677">Repeat</keyword>
<dbReference type="Pfam" id="PF07776">
    <property type="entry name" value="zf-AD"/>
    <property type="match status" value="1"/>
</dbReference>
<dbReference type="SUPFAM" id="SSF57667">
    <property type="entry name" value="beta-beta-alpha zinc fingers"/>
    <property type="match status" value="3"/>
</dbReference>
<feature type="region of interest" description="Disordered" evidence="13">
    <location>
        <begin position="485"/>
        <end position="510"/>
    </location>
</feature>
<keyword evidence="4 11" id="KW-0863">Zinc-finger</keyword>
<dbReference type="EnsemblMetazoa" id="AFAF007287-RA">
    <property type="protein sequence ID" value="AFAF007287-PA"/>
    <property type="gene ID" value="AFAF007287"/>
</dbReference>
<dbReference type="InterPro" id="IPR036236">
    <property type="entry name" value="Znf_C2H2_sf"/>
</dbReference>
<dbReference type="PANTHER" id="PTHR24379:SF121">
    <property type="entry name" value="C2H2-TYPE DOMAIN-CONTAINING PROTEIN"/>
    <property type="match status" value="1"/>
</dbReference>
<evidence type="ECO:0000256" key="2">
    <source>
        <dbReference type="ARBA" id="ARBA00022723"/>
    </source>
</evidence>
<dbReference type="AlphaFoldDB" id="A0A182QC96"/>
<feature type="region of interest" description="Disordered" evidence="13">
    <location>
        <begin position="1"/>
        <end position="41"/>
    </location>
</feature>
<evidence type="ECO:0000256" key="3">
    <source>
        <dbReference type="ARBA" id="ARBA00022737"/>
    </source>
</evidence>
<evidence type="ECO:0000256" key="5">
    <source>
        <dbReference type="ARBA" id="ARBA00022833"/>
    </source>
</evidence>
<dbReference type="PROSITE" id="PS00028">
    <property type="entry name" value="ZINC_FINGER_C2H2_1"/>
    <property type="match status" value="5"/>
</dbReference>
<evidence type="ECO:0000256" key="6">
    <source>
        <dbReference type="ARBA" id="ARBA00023015"/>
    </source>
</evidence>
<protein>
    <submittedName>
        <fullName evidence="16">Uncharacterized protein</fullName>
    </submittedName>
</protein>
<name>A0A182QC96_9DIPT</name>
<comment type="similarity">
    <text evidence="10">Belongs to the SPT3 family.</text>
</comment>
<evidence type="ECO:0000259" key="14">
    <source>
        <dbReference type="PROSITE" id="PS50157"/>
    </source>
</evidence>
<comment type="subcellular location">
    <subcellularLocation>
        <location evidence="1">Nucleus</location>
    </subcellularLocation>
</comment>
<dbReference type="STRING" id="69004.A0A182QC96"/>
<feature type="domain" description="C2H2-type" evidence="14">
    <location>
        <begin position="658"/>
        <end position="680"/>
    </location>
</feature>
<evidence type="ECO:0000313" key="17">
    <source>
        <dbReference type="Proteomes" id="UP000075886"/>
    </source>
</evidence>
<dbReference type="FunFam" id="1.10.20.10:FF:000023">
    <property type="entry name" value="transcription initiation protein SPT3 homolog"/>
    <property type="match status" value="1"/>
</dbReference>
<dbReference type="SMART" id="SM00868">
    <property type="entry name" value="zf-AD"/>
    <property type="match status" value="1"/>
</dbReference>
<evidence type="ECO:0000256" key="1">
    <source>
        <dbReference type="ARBA" id="ARBA00004123"/>
    </source>
</evidence>
<dbReference type="InterPro" id="IPR013087">
    <property type="entry name" value="Znf_C2H2_type"/>
</dbReference>
<feature type="binding site" evidence="12">
    <location>
        <position position="341"/>
    </location>
    <ligand>
        <name>Zn(2+)</name>
        <dbReference type="ChEBI" id="CHEBI:29105"/>
    </ligand>
</feature>
<dbReference type="PROSITE" id="PS51915">
    <property type="entry name" value="ZAD"/>
    <property type="match status" value="1"/>
</dbReference>
<dbReference type="EMBL" id="AXCN02001071">
    <property type="status" value="NOT_ANNOTATED_CDS"/>
    <property type="molecule type" value="Genomic_DNA"/>
</dbReference>
<dbReference type="SMART" id="SM00355">
    <property type="entry name" value="ZnF_C2H2"/>
    <property type="match status" value="6"/>
</dbReference>
<keyword evidence="7" id="KW-0010">Activator</keyword>
<evidence type="ECO:0000256" key="12">
    <source>
        <dbReference type="PROSITE-ProRule" id="PRU01263"/>
    </source>
</evidence>
<evidence type="ECO:0000256" key="9">
    <source>
        <dbReference type="ARBA" id="ARBA00023242"/>
    </source>
</evidence>
<feature type="binding site" evidence="12">
    <location>
        <position position="388"/>
    </location>
    <ligand>
        <name>Zn(2+)</name>
        <dbReference type="ChEBI" id="CHEBI:29105"/>
    </ligand>
</feature>
<dbReference type="Pfam" id="PF02269">
    <property type="entry name" value="TFIID-18kDa"/>
    <property type="match status" value="1"/>
</dbReference>
<dbReference type="InterPro" id="IPR009072">
    <property type="entry name" value="Histone-fold"/>
</dbReference>